<dbReference type="InterPro" id="IPR042240">
    <property type="entry name" value="CHASE_sf"/>
</dbReference>
<dbReference type="SMART" id="SM00267">
    <property type="entry name" value="GGDEF"/>
    <property type="match status" value="1"/>
</dbReference>
<dbReference type="EMBL" id="FOEV01000009">
    <property type="protein sequence ID" value="SEQ88194.1"/>
    <property type="molecule type" value="Genomic_DNA"/>
</dbReference>
<evidence type="ECO:0000256" key="7">
    <source>
        <dbReference type="SAM" id="Phobius"/>
    </source>
</evidence>
<dbReference type="Gene3D" id="3.30.70.270">
    <property type="match status" value="1"/>
</dbReference>
<evidence type="ECO:0000259" key="8">
    <source>
        <dbReference type="PROSITE" id="PS50112"/>
    </source>
</evidence>
<dbReference type="InterPro" id="IPR043128">
    <property type="entry name" value="Rev_trsase/Diguanyl_cyclase"/>
</dbReference>
<dbReference type="SUPFAM" id="SSF55785">
    <property type="entry name" value="PYP-like sensor domain (PAS domain)"/>
    <property type="match status" value="2"/>
</dbReference>
<dbReference type="InterPro" id="IPR001610">
    <property type="entry name" value="PAC"/>
</dbReference>
<reference evidence="12 13" key="1">
    <citation type="submission" date="2016-10" db="EMBL/GenBank/DDBJ databases">
        <authorList>
            <person name="Varghese N."/>
            <person name="Submissions S."/>
        </authorList>
    </citation>
    <scope>NUCLEOTIDE SEQUENCE [LARGE SCALE GENOMIC DNA]</scope>
    <source>
        <strain evidence="12 13">LMG 21974</strain>
    </source>
</reference>
<dbReference type="InterPro" id="IPR052155">
    <property type="entry name" value="Biofilm_reg_signaling"/>
</dbReference>
<dbReference type="Pfam" id="PF03924">
    <property type="entry name" value="CHASE"/>
    <property type="match status" value="1"/>
</dbReference>
<gene>
    <name evidence="12" type="ORF">SAMN05216409_109243</name>
</gene>
<dbReference type="CDD" id="cd01949">
    <property type="entry name" value="GGDEF"/>
    <property type="match status" value="1"/>
</dbReference>
<evidence type="ECO:0000256" key="6">
    <source>
        <dbReference type="ARBA" id="ARBA00023136"/>
    </source>
</evidence>
<dbReference type="InterPro" id="IPR000160">
    <property type="entry name" value="GGDEF_dom"/>
</dbReference>
<evidence type="ECO:0000256" key="1">
    <source>
        <dbReference type="ARBA" id="ARBA00001946"/>
    </source>
</evidence>
<sequence length="802" mass="89325">MIMFRSSFSLWLTQRSLVLVSSVAALGLTVTLFAWHILQGSEQEAARERFSRGASEITRELDGAMARYERLLRAGSSLFNAGDEISRLEWRQFAENMRLEEDYPGMQGFGFAPLIAARNKNSFEARVRKESFPGYEIRTDSGRDTFIPVLYIEPFMGRNLRAFGFDMFSEANRRAAAEQARDSGQVSLSGKITLVQETENPQAGTLMFVPSYFSDMPTQTVEQRRKALRGFVFAPFRMGDLMTAALKDRADDLALEIYDGEQPAAANRLYSRRMDLVSTLPGYIPRFDSLQHIDVAGRQWTLRFVTLPAFETAAPASRAQVVLFSGLGLTLLLCVLVASLATMRARAEQLADRMSRAYRESEARIRSIIDGAAEGIVITESDPAMTVLKINPAGEQMLGLPAAEAKGRSLAHLLTVKGDRILNDLRQGATSSVWLDTQYASAKGQCRSLNMAITVAEQDGVQRLIVLISDQTDLHQARQQALMTGALNEAILLHSPFCIFSTDPEGRLRTVNPAGERLLGYSRAELVETQYISDLLDANEQSVKAEQLSQALGRTVTEWESFVRLAQEKPEEEHECGFVCRGGVRLPVNLAVTALRDQTGQITGYLGIAYDITERKRAEELMRYQALHDGLTGLPNRTLMADRMSMAIERAKRNQEVLGVMLMDLDHFKEINDTLGHDVGDEVLRQVAHRLKSAVRQSDTVVRLGGDEFVVLLGDLKRIEDASNVATKILKTIEADLIIGPHRLYLSTSIGIALYPEQGVDLDELLKNADRAMYEVKRRGKKGFALSQTSLTPEDQIKQRLV</sequence>
<dbReference type="NCBIfam" id="TIGR00254">
    <property type="entry name" value="GGDEF"/>
    <property type="match status" value="1"/>
</dbReference>
<comment type="cofactor">
    <cofactor evidence="1">
        <name>Mg(2+)</name>
        <dbReference type="ChEBI" id="CHEBI:18420"/>
    </cofactor>
</comment>
<feature type="domain" description="PAC" evidence="9">
    <location>
        <begin position="572"/>
        <end position="624"/>
    </location>
</feature>
<dbReference type="InterPro" id="IPR000014">
    <property type="entry name" value="PAS"/>
</dbReference>
<dbReference type="InterPro" id="IPR006189">
    <property type="entry name" value="CHASE_dom"/>
</dbReference>
<keyword evidence="3 7" id="KW-0812">Transmembrane</keyword>
<dbReference type="Pfam" id="PF13188">
    <property type="entry name" value="PAS_8"/>
    <property type="match status" value="1"/>
</dbReference>
<dbReference type="AlphaFoldDB" id="A0A9X8QKF7"/>
<dbReference type="PROSITE" id="PS50839">
    <property type="entry name" value="CHASE"/>
    <property type="match status" value="1"/>
</dbReference>
<feature type="domain" description="GGDEF" evidence="11">
    <location>
        <begin position="656"/>
        <end position="789"/>
    </location>
</feature>
<dbReference type="SMART" id="SM00091">
    <property type="entry name" value="PAS"/>
    <property type="match status" value="2"/>
</dbReference>
<dbReference type="PROSITE" id="PS50113">
    <property type="entry name" value="PAC"/>
    <property type="match status" value="1"/>
</dbReference>
<dbReference type="Gene3D" id="3.30.450.20">
    <property type="entry name" value="PAS domain"/>
    <property type="match status" value="2"/>
</dbReference>
<dbReference type="Pfam" id="PF00990">
    <property type="entry name" value="GGDEF"/>
    <property type="match status" value="1"/>
</dbReference>
<evidence type="ECO:0000256" key="2">
    <source>
        <dbReference type="ARBA" id="ARBA00004533"/>
    </source>
</evidence>
<evidence type="ECO:0000259" key="10">
    <source>
        <dbReference type="PROSITE" id="PS50839"/>
    </source>
</evidence>
<dbReference type="PROSITE" id="PS50112">
    <property type="entry name" value="PAS"/>
    <property type="match status" value="2"/>
</dbReference>
<proteinExistence type="predicted"/>
<dbReference type="SUPFAM" id="SSF55073">
    <property type="entry name" value="Nucleotide cyclase"/>
    <property type="match status" value="1"/>
</dbReference>
<feature type="domain" description="PAS" evidence="8">
    <location>
        <begin position="499"/>
        <end position="555"/>
    </location>
</feature>
<feature type="domain" description="PAS" evidence="8">
    <location>
        <begin position="361"/>
        <end position="410"/>
    </location>
</feature>
<evidence type="ECO:0000256" key="4">
    <source>
        <dbReference type="ARBA" id="ARBA00022777"/>
    </source>
</evidence>
<accession>A0A9X8QKF7</accession>
<evidence type="ECO:0000313" key="13">
    <source>
        <dbReference type="Proteomes" id="UP000183210"/>
    </source>
</evidence>
<feature type="domain" description="CHASE" evidence="10">
    <location>
        <begin position="81"/>
        <end position="303"/>
    </location>
</feature>
<keyword evidence="4" id="KW-0808">Transferase</keyword>
<dbReference type="Proteomes" id="UP000183210">
    <property type="component" value="Unassembled WGS sequence"/>
</dbReference>
<dbReference type="GO" id="GO:0016301">
    <property type="term" value="F:kinase activity"/>
    <property type="evidence" value="ECO:0007669"/>
    <property type="project" value="UniProtKB-KW"/>
</dbReference>
<dbReference type="InterPro" id="IPR029787">
    <property type="entry name" value="Nucleotide_cyclase"/>
</dbReference>
<dbReference type="InterPro" id="IPR013656">
    <property type="entry name" value="PAS_4"/>
</dbReference>
<dbReference type="GO" id="GO:0007165">
    <property type="term" value="P:signal transduction"/>
    <property type="evidence" value="ECO:0007669"/>
    <property type="project" value="UniProtKB-ARBA"/>
</dbReference>
<comment type="caution">
    <text evidence="12">The sequence shown here is derived from an EMBL/GenBank/DDBJ whole genome shotgun (WGS) entry which is preliminary data.</text>
</comment>
<dbReference type="Gene3D" id="3.30.450.350">
    <property type="entry name" value="CHASE domain"/>
    <property type="match status" value="1"/>
</dbReference>
<keyword evidence="6 7" id="KW-0472">Membrane</keyword>
<comment type="subcellular location">
    <subcellularLocation>
        <location evidence="2">Cell inner membrane</location>
    </subcellularLocation>
</comment>
<evidence type="ECO:0000259" key="11">
    <source>
        <dbReference type="PROSITE" id="PS50887"/>
    </source>
</evidence>
<evidence type="ECO:0000259" key="9">
    <source>
        <dbReference type="PROSITE" id="PS50113"/>
    </source>
</evidence>
<name>A0A9X8QKF7_9PSED</name>
<dbReference type="PANTHER" id="PTHR44757:SF2">
    <property type="entry name" value="BIOFILM ARCHITECTURE MAINTENANCE PROTEIN MBAA"/>
    <property type="match status" value="1"/>
</dbReference>
<dbReference type="SMART" id="SM01079">
    <property type="entry name" value="CHASE"/>
    <property type="match status" value="1"/>
</dbReference>
<dbReference type="InterPro" id="IPR000700">
    <property type="entry name" value="PAS-assoc_C"/>
</dbReference>
<dbReference type="CDD" id="cd00130">
    <property type="entry name" value="PAS"/>
    <property type="match status" value="1"/>
</dbReference>
<keyword evidence="4" id="KW-0418">Kinase</keyword>
<dbReference type="NCBIfam" id="TIGR00229">
    <property type="entry name" value="sensory_box"/>
    <property type="match status" value="2"/>
</dbReference>
<evidence type="ECO:0000256" key="3">
    <source>
        <dbReference type="ARBA" id="ARBA00022692"/>
    </source>
</evidence>
<dbReference type="Pfam" id="PF08448">
    <property type="entry name" value="PAS_4"/>
    <property type="match status" value="1"/>
</dbReference>
<evidence type="ECO:0000313" key="12">
    <source>
        <dbReference type="EMBL" id="SEQ88194.1"/>
    </source>
</evidence>
<evidence type="ECO:0000256" key="5">
    <source>
        <dbReference type="ARBA" id="ARBA00022989"/>
    </source>
</evidence>
<dbReference type="FunFam" id="3.30.70.270:FF:000001">
    <property type="entry name" value="Diguanylate cyclase domain protein"/>
    <property type="match status" value="1"/>
</dbReference>
<dbReference type="InterPro" id="IPR035965">
    <property type="entry name" value="PAS-like_dom_sf"/>
</dbReference>
<organism evidence="12 13">
    <name type="scientific">Pseudomonas lutea</name>
    <dbReference type="NCBI Taxonomy" id="243924"/>
    <lineage>
        <taxon>Bacteria</taxon>
        <taxon>Pseudomonadati</taxon>
        <taxon>Pseudomonadota</taxon>
        <taxon>Gammaproteobacteria</taxon>
        <taxon>Pseudomonadales</taxon>
        <taxon>Pseudomonadaceae</taxon>
        <taxon>Pseudomonas</taxon>
    </lineage>
</organism>
<protein>
    <submittedName>
        <fullName evidence="12">PAS domain S-box-containing protein/diguanylate cyclase (GGDEF) domain-containing protein</fullName>
    </submittedName>
</protein>
<keyword evidence="5 7" id="KW-1133">Transmembrane helix</keyword>
<dbReference type="SMART" id="SM00086">
    <property type="entry name" value="PAC"/>
    <property type="match status" value="2"/>
</dbReference>
<dbReference type="PANTHER" id="PTHR44757">
    <property type="entry name" value="DIGUANYLATE CYCLASE DGCP"/>
    <property type="match status" value="1"/>
</dbReference>
<feature type="transmembrane region" description="Helical" evidence="7">
    <location>
        <begin position="321"/>
        <end position="343"/>
    </location>
</feature>
<dbReference type="GO" id="GO:0005886">
    <property type="term" value="C:plasma membrane"/>
    <property type="evidence" value="ECO:0007669"/>
    <property type="project" value="UniProtKB-SubCell"/>
</dbReference>
<dbReference type="PROSITE" id="PS50887">
    <property type="entry name" value="GGDEF"/>
    <property type="match status" value="1"/>
</dbReference>